<evidence type="ECO:0000256" key="3">
    <source>
        <dbReference type="ARBA" id="ARBA00022679"/>
    </source>
</evidence>
<evidence type="ECO:0000256" key="9">
    <source>
        <dbReference type="ARBA" id="ARBA00029438"/>
    </source>
</evidence>
<evidence type="ECO:0000313" key="13">
    <source>
        <dbReference type="EMBL" id="MBT4871001.1"/>
    </source>
</evidence>
<keyword evidence="1" id="KW-0963">Cytoplasm</keyword>
<dbReference type="GO" id="GO:0004496">
    <property type="term" value="F:mevalonate kinase activity"/>
    <property type="evidence" value="ECO:0007669"/>
    <property type="project" value="UniProtKB-EC"/>
</dbReference>
<evidence type="ECO:0000256" key="8">
    <source>
        <dbReference type="ARBA" id="ARBA00023098"/>
    </source>
</evidence>
<sequence>MGEGTGFGKTILFGEHFVVYGLEGIPCALGKKTTCAVEKIEGEKGYDLVDNRPIADDYKEKKAEEYDNIITAIMDHLKVESRIKITFAGDLVPASGVGASAAAAASLSQAISNEFNLGLTKEQINDSAYVGETSGSGTPSGIDNTAAVYGGFLVFAKNLEGGKNKIENITIQKPIEIVLINSGKAALTKEVVADVRKLYETKPEEIGAVFEEYKQLVEDGKQALAEYNIEKLAELMEKNQELLRKIDVSSDLLESIIILAKEAGSVAAKLTGTGRGGSVLCLTPGKELQEKVASAAKEAGYEITLTTIG</sequence>
<gene>
    <name evidence="13" type="primary">mvk</name>
    <name evidence="13" type="ORF">HON47_05490</name>
</gene>
<dbReference type="Proteomes" id="UP000722459">
    <property type="component" value="Unassembled WGS sequence"/>
</dbReference>
<dbReference type="SUPFAM" id="SSF54211">
    <property type="entry name" value="Ribosomal protein S5 domain 2-like"/>
    <property type="match status" value="1"/>
</dbReference>
<dbReference type="AlphaFoldDB" id="A0A8T5GG89"/>
<dbReference type="PANTHER" id="PTHR43290:SF2">
    <property type="entry name" value="MEVALONATE KINASE"/>
    <property type="match status" value="1"/>
</dbReference>
<evidence type="ECO:0000256" key="7">
    <source>
        <dbReference type="ARBA" id="ARBA00022842"/>
    </source>
</evidence>
<evidence type="ECO:0000313" key="14">
    <source>
        <dbReference type="Proteomes" id="UP000722459"/>
    </source>
</evidence>
<evidence type="ECO:0000256" key="4">
    <source>
        <dbReference type="ARBA" id="ARBA00022741"/>
    </source>
</evidence>
<dbReference type="GO" id="GO:0019287">
    <property type="term" value="P:isopentenyl diphosphate biosynthetic process, mevalonate pathway"/>
    <property type="evidence" value="ECO:0007669"/>
    <property type="project" value="TreeGrafter"/>
</dbReference>
<comment type="pathway">
    <text evidence="9">Isoprenoid biosynthesis; isopentenyl diphosphate biosynthesis via mevalonate pathway; isopentenyl diphosphate from (R)-mevalonate: step 1/3.</text>
</comment>
<feature type="domain" description="GHMP kinase C-terminal" evidence="12">
    <location>
        <begin position="223"/>
        <end position="301"/>
    </location>
</feature>
<comment type="caution">
    <text evidence="13">The sequence shown here is derived from an EMBL/GenBank/DDBJ whole genome shotgun (WGS) entry which is preliminary data.</text>
</comment>
<keyword evidence="10" id="KW-0175">Coiled coil</keyword>
<dbReference type="Pfam" id="PF00288">
    <property type="entry name" value="GHMP_kinases_N"/>
    <property type="match status" value="1"/>
</dbReference>
<name>A0A8T5GG89_9ARCH</name>
<keyword evidence="7" id="KW-0460">Magnesium</keyword>
<dbReference type="InterPro" id="IPR014721">
    <property type="entry name" value="Ribsml_uS5_D2-typ_fold_subgr"/>
</dbReference>
<organism evidence="13 14">
    <name type="scientific">Candidatus Iainarchaeum sp</name>
    <dbReference type="NCBI Taxonomy" id="3101447"/>
    <lineage>
        <taxon>Archaea</taxon>
        <taxon>Candidatus Iainarchaeota</taxon>
        <taxon>Candidatus Iainarchaeia</taxon>
        <taxon>Candidatus Iainarchaeales</taxon>
        <taxon>Candidatus Iainarchaeaceae</taxon>
        <taxon>Candidatus Iainarchaeum</taxon>
    </lineage>
</organism>
<dbReference type="PANTHER" id="PTHR43290">
    <property type="entry name" value="MEVALONATE KINASE"/>
    <property type="match status" value="1"/>
</dbReference>
<dbReference type="SUPFAM" id="SSF55060">
    <property type="entry name" value="GHMP Kinase, C-terminal domain"/>
    <property type="match status" value="1"/>
</dbReference>
<keyword evidence="3 13" id="KW-0808">Transferase</keyword>
<keyword evidence="4" id="KW-0547">Nucleotide-binding</keyword>
<dbReference type="NCBIfam" id="TIGR00549">
    <property type="entry name" value="mevalon_kin"/>
    <property type="match status" value="1"/>
</dbReference>
<feature type="coiled-coil region" evidence="10">
    <location>
        <begin position="210"/>
        <end position="252"/>
    </location>
</feature>
<evidence type="ECO:0000256" key="5">
    <source>
        <dbReference type="ARBA" id="ARBA00022777"/>
    </source>
</evidence>
<reference evidence="13" key="1">
    <citation type="journal article" date="2021" name="ISME J.">
        <title>Mercury methylation by metabolically versatile and cosmopolitan marine bacteria.</title>
        <authorList>
            <person name="Lin H."/>
            <person name="Ascher D.B."/>
            <person name="Myung Y."/>
            <person name="Lamborg C.H."/>
            <person name="Hallam S.J."/>
            <person name="Gionfriddo C.M."/>
            <person name="Holt K.E."/>
            <person name="Moreau J.W."/>
        </authorList>
    </citation>
    <scope>NUCLEOTIDE SEQUENCE</scope>
    <source>
        <strain evidence="13">SI075_bin30</strain>
    </source>
</reference>
<accession>A0A8T5GG89</accession>
<keyword evidence="6" id="KW-0067">ATP-binding</keyword>
<evidence type="ECO:0000259" key="12">
    <source>
        <dbReference type="Pfam" id="PF08544"/>
    </source>
</evidence>
<dbReference type="GO" id="GO:0005524">
    <property type="term" value="F:ATP binding"/>
    <property type="evidence" value="ECO:0007669"/>
    <property type="project" value="UniProtKB-KW"/>
</dbReference>
<dbReference type="InterPro" id="IPR006205">
    <property type="entry name" value="Mev_gal_kin"/>
</dbReference>
<evidence type="ECO:0000256" key="2">
    <source>
        <dbReference type="ARBA" id="ARBA00022516"/>
    </source>
</evidence>
<feature type="domain" description="GHMP kinase N-terminal" evidence="11">
    <location>
        <begin position="70"/>
        <end position="151"/>
    </location>
</feature>
<evidence type="ECO:0000256" key="10">
    <source>
        <dbReference type="SAM" id="Coils"/>
    </source>
</evidence>
<evidence type="ECO:0000256" key="6">
    <source>
        <dbReference type="ARBA" id="ARBA00022840"/>
    </source>
</evidence>
<keyword evidence="2" id="KW-0444">Lipid biosynthesis</keyword>
<dbReference type="InterPro" id="IPR006204">
    <property type="entry name" value="GHMP_kinase_N_dom"/>
</dbReference>
<proteinExistence type="predicted"/>
<dbReference type="InterPro" id="IPR013750">
    <property type="entry name" value="GHMP_kinase_C_dom"/>
</dbReference>
<dbReference type="PRINTS" id="PR00959">
    <property type="entry name" value="MEVGALKINASE"/>
</dbReference>
<dbReference type="Gene3D" id="3.30.230.10">
    <property type="match status" value="1"/>
</dbReference>
<dbReference type="GO" id="GO:0005829">
    <property type="term" value="C:cytosol"/>
    <property type="evidence" value="ECO:0007669"/>
    <property type="project" value="TreeGrafter"/>
</dbReference>
<dbReference type="Gene3D" id="3.30.70.890">
    <property type="entry name" value="GHMP kinase, C-terminal domain"/>
    <property type="match status" value="1"/>
</dbReference>
<dbReference type="Pfam" id="PF08544">
    <property type="entry name" value="GHMP_kinases_C"/>
    <property type="match status" value="1"/>
</dbReference>
<dbReference type="EMBL" id="JABJNZ010000067">
    <property type="protein sequence ID" value="MBT4871001.1"/>
    <property type="molecule type" value="Genomic_DNA"/>
</dbReference>
<dbReference type="InterPro" id="IPR020568">
    <property type="entry name" value="Ribosomal_Su5_D2-typ_SF"/>
</dbReference>
<dbReference type="InterPro" id="IPR036554">
    <property type="entry name" value="GHMP_kinase_C_sf"/>
</dbReference>
<evidence type="ECO:0000259" key="11">
    <source>
        <dbReference type="Pfam" id="PF00288"/>
    </source>
</evidence>
<keyword evidence="5 13" id="KW-0418">Kinase</keyword>
<protein>
    <submittedName>
        <fullName evidence="13">Mevalonate kinase</fullName>
        <ecNumber evidence="13">2.7.1.36</ecNumber>
    </submittedName>
</protein>
<dbReference type="EC" id="2.7.1.36" evidence="13"/>
<evidence type="ECO:0000256" key="1">
    <source>
        <dbReference type="ARBA" id="ARBA00022490"/>
    </source>
</evidence>
<keyword evidence="8" id="KW-0443">Lipid metabolism</keyword>